<accession>A0A8J3J6K1</accession>
<dbReference type="PROSITE" id="PS51257">
    <property type="entry name" value="PROKAR_LIPOPROTEIN"/>
    <property type="match status" value="1"/>
</dbReference>
<keyword evidence="5" id="KW-1185">Reference proteome</keyword>
<evidence type="ECO:0000259" key="3">
    <source>
        <dbReference type="Pfam" id="PF00496"/>
    </source>
</evidence>
<dbReference type="SUPFAM" id="SSF53850">
    <property type="entry name" value="Periplasmic binding protein-like II"/>
    <property type="match status" value="1"/>
</dbReference>
<dbReference type="PIRSF" id="PIRSF002741">
    <property type="entry name" value="MppA"/>
    <property type="match status" value="1"/>
</dbReference>
<comment type="caution">
    <text evidence="4">The sequence shown here is derived from an EMBL/GenBank/DDBJ whole genome shotgun (WGS) entry which is preliminary data.</text>
</comment>
<dbReference type="PANTHER" id="PTHR30290">
    <property type="entry name" value="PERIPLASMIC BINDING COMPONENT OF ABC TRANSPORTER"/>
    <property type="match status" value="1"/>
</dbReference>
<evidence type="ECO:0000313" key="5">
    <source>
        <dbReference type="Proteomes" id="UP000612808"/>
    </source>
</evidence>
<reference evidence="4" key="1">
    <citation type="submission" date="2021-01" db="EMBL/GenBank/DDBJ databases">
        <title>Whole genome shotgun sequence of Actinocatenispora rupis NBRC 107355.</title>
        <authorList>
            <person name="Komaki H."/>
            <person name="Tamura T."/>
        </authorList>
    </citation>
    <scope>NUCLEOTIDE SEQUENCE</scope>
    <source>
        <strain evidence="4">NBRC 107355</strain>
    </source>
</reference>
<evidence type="ECO:0000256" key="2">
    <source>
        <dbReference type="SAM" id="SignalP"/>
    </source>
</evidence>
<dbReference type="Gene3D" id="3.10.105.10">
    <property type="entry name" value="Dipeptide-binding Protein, Domain 3"/>
    <property type="match status" value="1"/>
</dbReference>
<feature type="chain" id="PRO_5038801161" evidence="2">
    <location>
        <begin position="22"/>
        <end position="611"/>
    </location>
</feature>
<dbReference type="GO" id="GO:1904680">
    <property type="term" value="F:peptide transmembrane transporter activity"/>
    <property type="evidence" value="ECO:0007669"/>
    <property type="project" value="TreeGrafter"/>
</dbReference>
<feature type="compositionally biased region" description="Polar residues" evidence="1">
    <location>
        <begin position="44"/>
        <end position="54"/>
    </location>
</feature>
<dbReference type="InterPro" id="IPR000914">
    <property type="entry name" value="SBP_5_dom"/>
</dbReference>
<dbReference type="Pfam" id="PF00496">
    <property type="entry name" value="SBP_bac_5"/>
    <property type="match status" value="1"/>
</dbReference>
<feature type="compositionally biased region" description="Low complexity" evidence="1">
    <location>
        <begin position="28"/>
        <end position="40"/>
    </location>
</feature>
<dbReference type="Gene3D" id="3.40.190.10">
    <property type="entry name" value="Periplasmic binding protein-like II"/>
    <property type="match status" value="1"/>
</dbReference>
<gene>
    <name evidence="4" type="ORF">Aru02nite_66540</name>
</gene>
<dbReference type="GO" id="GO:0015833">
    <property type="term" value="P:peptide transport"/>
    <property type="evidence" value="ECO:0007669"/>
    <property type="project" value="TreeGrafter"/>
</dbReference>
<proteinExistence type="predicted"/>
<feature type="region of interest" description="Disordered" evidence="1">
    <location>
        <begin position="28"/>
        <end position="54"/>
    </location>
</feature>
<dbReference type="InterPro" id="IPR039424">
    <property type="entry name" value="SBP_5"/>
</dbReference>
<feature type="domain" description="Solute-binding protein family 5" evidence="3">
    <location>
        <begin position="120"/>
        <end position="508"/>
    </location>
</feature>
<keyword evidence="2" id="KW-0732">Signal</keyword>
<dbReference type="GO" id="GO:0043190">
    <property type="term" value="C:ATP-binding cassette (ABC) transporter complex"/>
    <property type="evidence" value="ECO:0007669"/>
    <property type="project" value="InterPro"/>
</dbReference>
<name>A0A8J3J6K1_9ACTN</name>
<dbReference type="InterPro" id="IPR030678">
    <property type="entry name" value="Peptide/Ni-bd"/>
</dbReference>
<sequence>MLTKRRTAAGVSMVGVALLLAAACSGGGTKSTTTGASGPANRAANVNASGSPTKGGTLKLIGNADVDHLDTAAAYYTTTSTLMRSFTRQLFAYPASTNTTTANTPAADVATQVPTKSNGGISSDGKTYTIHIRQGVKWDTSPARQVTASDFVLGFKRLCNPTQNSVGAPGYYEGVIAGMDTYCKGFAKVPATVGAFKSYINGNQISGIQATDASTLKFTLVKPAGDFLNILALTFSSAAPTEYLNYLPDSADFRQHTVSDGPYSIAKYVPNQSYMLDRNPAWSQSADPIRHQYPDHIQVTLGPDENGVQQQIQAGTQDLQWDTTVPTTDVPKLKSTNDARLGIYPNFDTNPFLTFNMQSPNNGGALKKVAVRQAIAYAIDKVALGQIYGGPTLNTPLNQVVPPGNVGYQKYSMYQTPGNRGDAAKCKTMLKDAGYPNGLTLKDVYRTSGKHPAVYQSVQADLAKCGITVKGTPSAASDYYGKYLSDPTAARSGVWDISEPGWVPDWFGNNARAIIEPLFDGRNYGPGSTNWGDYNNAAVNADIDKALAADTPAAAAPYVHSADLQIMKDAAFVPFQTQSTPLFRSTRVHNAIESPFTAAYDITQVWLNPSS</sequence>
<evidence type="ECO:0000256" key="1">
    <source>
        <dbReference type="SAM" id="MobiDB-lite"/>
    </source>
</evidence>
<dbReference type="EMBL" id="BOMB01000047">
    <property type="protein sequence ID" value="GID15765.1"/>
    <property type="molecule type" value="Genomic_DNA"/>
</dbReference>
<dbReference type="Proteomes" id="UP000612808">
    <property type="component" value="Unassembled WGS sequence"/>
</dbReference>
<evidence type="ECO:0000313" key="4">
    <source>
        <dbReference type="EMBL" id="GID15765.1"/>
    </source>
</evidence>
<organism evidence="4 5">
    <name type="scientific">Actinocatenispora rupis</name>
    <dbReference type="NCBI Taxonomy" id="519421"/>
    <lineage>
        <taxon>Bacteria</taxon>
        <taxon>Bacillati</taxon>
        <taxon>Actinomycetota</taxon>
        <taxon>Actinomycetes</taxon>
        <taxon>Micromonosporales</taxon>
        <taxon>Micromonosporaceae</taxon>
        <taxon>Actinocatenispora</taxon>
    </lineage>
</organism>
<dbReference type="AlphaFoldDB" id="A0A8J3J6K1"/>
<protein>
    <submittedName>
        <fullName evidence="4">Peptide ABC transporter substrate-binding protein</fullName>
    </submittedName>
</protein>
<dbReference type="GO" id="GO:0042597">
    <property type="term" value="C:periplasmic space"/>
    <property type="evidence" value="ECO:0007669"/>
    <property type="project" value="UniProtKB-ARBA"/>
</dbReference>
<dbReference type="PANTHER" id="PTHR30290:SF83">
    <property type="entry name" value="ABC TRANSPORTER SUBSTRATE-BINDING PROTEIN"/>
    <property type="match status" value="1"/>
</dbReference>
<feature type="signal peptide" evidence="2">
    <location>
        <begin position="1"/>
        <end position="21"/>
    </location>
</feature>